<feature type="coiled-coil region" evidence="1">
    <location>
        <begin position="12"/>
        <end position="39"/>
    </location>
</feature>
<keyword evidence="3" id="KW-1185">Reference proteome</keyword>
<dbReference type="RefSeq" id="WP_345657430.1">
    <property type="nucleotide sequence ID" value="NZ_BAABKB010000040.1"/>
</dbReference>
<evidence type="ECO:0000256" key="1">
    <source>
        <dbReference type="SAM" id="Coils"/>
    </source>
</evidence>
<reference evidence="3" key="1">
    <citation type="journal article" date="2019" name="Int. J. Syst. Evol. Microbiol.">
        <title>The Global Catalogue of Microorganisms (GCM) 10K type strain sequencing project: providing services to taxonomists for standard genome sequencing and annotation.</title>
        <authorList>
            <consortium name="The Broad Institute Genomics Platform"/>
            <consortium name="The Broad Institute Genome Sequencing Center for Infectious Disease"/>
            <person name="Wu L."/>
            <person name="Ma J."/>
        </authorList>
    </citation>
    <scope>NUCLEOTIDE SEQUENCE [LARGE SCALE GENOMIC DNA]</scope>
    <source>
        <strain evidence="3">JCM 18409</strain>
    </source>
</reference>
<name>A0ABP9JIF9_9ACTN</name>
<evidence type="ECO:0000313" key="2">
    <source>
        <dbReference type="EMBL" id="GAA5033218.1"/>
    </source>
</evidence>
<dbReference type="Proteomes" id="UP001501759">
    <property type="component" value="Unassembled WGS sequence"/>
</dbReference>
<gene>
    <name evidence="2" type="ORF">GCM10023335_76480</name>
</gene>
<accession>A0ABP9JIF9</accession>
<sequence>MPRQVDQLPTDATSLVRRIQALERQVTELRAARRLTSATVGTVRTAPDGARLELRQESQSLQVYGDDGETLLAELGPEASGGGGLWTRGLQSPYNMSAYLGSGELSFRPVQNGLVALPAAVTYDTDSTQYVDLILSSGALGASDKPARIVLESTFAGSIPWVYVTGAQSGQANLDVNGILLSRNMAFGSVNITPSAVNTPTSVNVTGLNLKGNSFYAQATANSSVPGSQVTGVGVTNLTSTGLTVWLTRTNTTLTTVYWMAVGT</sequence>
<protein>
    <submittedName>
        <fullName evidence="2">Uncharacterized protein</fullName>
    </submittedName>
</protein>
<dbReference type="EMBL" id="BAABKB010000040">
    <property type="protein sequence ID" value="GAA5033218.1"/>
    <property type="molecule type" value="Genomic_DNA"/>
</dbReference>
<proteinExistence type="predicted"/>
<keyword evidence="1" id="KW-0175">Coiled coil</keyword>
<comment type="caution">
    <text evidence="2">The sequence shown here is derived from an EMBL/GenBank/DDBJ whole genome shotgun (WGS) entry which is preliminary data.</text>
</comment>
<organism evidence="2 3">
    <name type="scientific">Streptomyces siamensis</name>
    <dbReference type="NCBI Taxonomy" id="1274986"/>
    <lineage>
        <taxon>Bacteria</taxon>
        <taxon>Bacillati</taxon>
        <taxon>Actinomycetota</taxon>
        <taxon>Actinomycetes</taxon>
        <taxon>Kitasatosporales</taxon>
        <taxon>Streptomycetaceae</taxon>
        <taxon>Streptomyces</taxon>
    </lineage>
</organism>
<evidence type="ECO:0000313" key="3">
    <source>
        <dbReference type="Proteomes" id="UP001501759"/>
    </source>
</evidence>